<dbReference type="AlphaFoldDB" id="Q08W15"/>
<reference evidence="1 2" key="1">
    <citation type="submission" date="2006-04" db="EMBL/GenBank/DDBJ databases">
        <authorList>
            <person name="Nierman W.C."/>
        </authorList>
    </citation>
    <scope>NUCLEOTIDE SEQUENCE [LARGE SCALE GENOMIC DNA]</scope>
    <source>
        <strain evidence="1 2">DW4/3-1</strain>
    </source>
</reference>
<name>Q08W15_STIAD</name>
<proteinExistence type="predicted"/>
<accession>Q08W15</accession>
<organism evidence="1 2">
    <name type="scientific">Stigmatella aurantiaca (strain DW4/3-1)</name>
    <dbReference type="NCBI Taxonomy" id="378806"/>
    <lineage>
        <taxon>Bacteria</taxon>
        <taxon>Pseudomonadati</taxon>
        <taxon>Myxococcota</taxon>
        <taxon>Myxococcia</taxon>
        <taxon>Myxococcales</taxon>
        <taxon>Cystobacterineae</taxon>
        <taxon>Archangiaceae</taxon>
        <taxon>Stigmatella</taxon>
    </lineage>
</organism>
<protein>
    <submittedName>
        <fullName evidence="1">Uncharacterized protein</fullName>
    </submittedName>
</protein>
<gene>
    <name evidence="1" type="ORF">STIAU_6351</name>
</gene>
<comment type="caution">
    <text evidence="1">The sequence shown here is derived from an EMBL/GenBank/DDBJ whole genome shotgun (WGS) entry which is preliminary data.</text>
</comment>
<dbReference type="EMBL" id="AAMD01000107">
    <property type="protein sequence ID" value="EAU64697.1"/>
    <property type="molecule type" value="Genomic_DNA"/>
</dbReference>
<sequence>MQPGNQGPMRAGGLIARGAVWCGWTVTDAEQ</sequence>
<evidence type="ECO:0000313" key="2">
    <source>
        <dbReference type="Proteomes" id="UP000032702"/>
    </source>
</evidence>
<evidence type="ECO:0000313" key="1">
    <source>
        <dbReference type="EMBL" id="EAU64697.1"/>
    </source>
</evidence>
<dbReference type="Proteomes" id="UP000032702">
    <property type="component" value="Unassembled WGS sequence"/>
</dbReference>